<evidence type="ECO:0000313" key="2">
    <source>
        <dbReference type="Proteomes" id="UP000688947"/>
    </source>
</evidence>
<protein>
    <submittedName>
        <fullName evidence="1">Uncharacterized protein</fullName>
    </submittedName>
</protein>
<dbReference type="OrthoDB" id="66498at2759"/>
<dbReference type="AlphaFoldDB" id="A0A8T1UXW2"/>
<dbReference type="EMBL" id="JAENGZ010000073">
    <property type="protein sequence ID" value="KAG6970471.1"/>
    <property type="molecule type" value="Genomic_DNA"/>
</dbReference>
<dbReference type="Proteomes" id="UP000688947">
    <property type="component" value="Unassembled WGS sequence"/>
</dbReference>
<name>A0A8T1UXW2_9STRA</name>
<sequence length="71" mass="8064">MTVSDRVWQDRIVPLLDIYATQRSGREAIPADFVIPSETPWPEKAWGIRLGPIVARNVSRFASPTMRAIEK</sequence>
<gene>
    <name evidence="1" type="ORF">JG687_00002637</name>
</gene>
<comment type="caution">
    <text evidence="1">The sequence shown here is derived from an EMBL/GenBank/DDBJ whole genome shotgun (WGS) entry which is preliminary data.</text>
</comment>
<proteinExistence type="predicted"/>
<organism evidence="1 2">
    <name type="scientific">Phytophthora cactorum</name>
    <dbReference type="NCBI Taxonomy" id="29920"/>
    <lineage>
        <taxon>Eukaryota</taxon>
        <taxon>Sar</taxon>
        <taxon>Stramenopiles</taxon>
        <taxon>Oomycota</taxon>
        <taxon>Peronosporomycetes</taxon>
        <taxon>Peronosporales</taxon>
        <taxon>Peronosporaceae</taxon>
        <taxon>Phytophthora</taxon>
    </lineage>
</organism>
<dbReference type="VEuPathDB" id="FungiDB:PC110_g17129"/>
<dbReference type="PANTHER" id="PTHR37066:SF1">
    <property type="entry name" value="LNS2_PITP DOMAIN-CONTAINING PROTEIN"/>
    <property type="match status" value="1"/>
</dbReference>
<reference evidence="1" key="1">
    <citation type="submission" date="2021-01" db="EMBL/GenBank/DDBJ databases">
        <title>Phytophthora aleatoria, a newly-described species from Pinus radiata is distinct from Phytophthora cactorum isolates based on comparative genomics.</title>
        <authorList>
            <person name="Mcdougal R."/>
            <person name="Panda P."/>
            <person name="Williams N."/>
            <person name="Studholme D.J."/>
        </authorList>
    </citation>
    <scope>NUCLEOTIDE SEQUENCE</scope>
    <source>
        <strain evidence="1">NZFS 3830</strain>
    </source>
</reference>
<accession>A0A8T1UXW2</accession>
<dbReference type="PANTHER" id="PTHR37066">
    <property type="entry name" value="HELICASE-ASSOCIATED"/>
    <property type="match status" value="1"/>
</dbReference>
<evidence type="ECO:0000313" key="1">
    <source>
        <dbReference type="EMBL" id="KAG6970471.1"/>
    </source>
</evidence>